<dbReference type="EMBL" id="JAJATZ010000001">
    <property type="protein sequence ID" value="MCB5198008.1"/>
    <property type="molecule type" value="Genomic_DNA"/>
</dbReference>
<protein>
    <submittedName>
        <fullName evidence="2">Class I SAM-dependent methyltransferase</fullName>
    </submittedName>
</protein>
<dbReference type="GO" id="GO:0032259">
    <property type="term" value="P:methylation"/>
    <property type="evidence" value="ECO:0007669"/>
    <property type="project" value="UniProtKB-KW"/>
</dbReference>
<accession>A0ABS8BQL5</accession>
<reference evidence="2" key="1">
    <citation type="submission" date="2021-10" db="EMBL/GenBank/DDBJ databases">
        <title>Loktanella gaetbuli sp. nov., isolated from a tidal flat.</title>
        <authorList>
            <person name="Park S."/>
            <person name="Yoon J.-H."/>
        </authorList>
    </citation>
    <scope>NUCLEOTIDE SEQUENCE</scope>
    <source>
        <strain evidence="2">TSTF-M6</strain>
    </source>
</reference>
<keyword evidence="3" id="KW-1185">Reference proteome</keyword>
<gene>
    <name evidence="2" type="ORF">LGQ03_02025</name>
</gene>
<keyword evidence="2" id="KW-0489">Methyltransferase</keyword>
<dbReference type="GO" id="GO:0008168">
    <property type="term" value="F:methyltransferase activity"/>
    <property type="evidence" value="ECO:0007669"/>
    <property type="project" value="UniProtKB-KW"/>
</dbReference>
<evidence type="ECO:0000313" key="3">
    <source>
        <dbReference type="Proteomes" id="UP001138961"/>
    </source>
</evidence>
<sequence>MSEIWTQRYDRPDYLFGMEPTEFLVTAADRVPATDALCVADGEGRHSAYLAQRGFDVTAFDPAPTALQKARRLDVAKGVTVARHQASLDDWDWMQSYGAVVAMFIQFQGPEARLPTFERLRQATRPSGHVILQGFAPRQVDYGTGGPSDRENMYTTDFLEQQFSGWTLHHLRDHDAPVASGPGHDGVAALVELIAQKPG</sequence>
<dbReference type="Proteomes" id="UP001138961">
    <property type="component" value="Unassembled WGS sequence"/>
</dbReference>
<comment type="caution">
    <text evidence="2">The sequence shown here is derived from an EMBL/GenBank/DDBJ whole genome shotgun (WGS) entry which is preliminary data.</text>
</comment>
<dbReference type="SUPFAM" id="SSF53335">
    <property type="entry name" value="S-adenosyl-L-methionine-dependent methyltransferases"/>
    <property type="match status" value="1"/>
</dbReference>
<evidence type="ECO:0000259" key="1">
    <source>
        <dbReference type="Pfam" id="PF13649"/>
    </source>
</evidence>
<proteinExistence type="predicted"/>
<dbReference type="Pfam" id="PF13649">
    <property type="entry name" value="Methyltransf_25"/>
    <property type="match status" value="1"/>
</dbReference>
<keyword evidence="2" id="KW-0808">Transferase</keyword>
<dbReference type="InterPro" id="IPR041698">
    <property type="entry name" value="Methyltransf_25"/>
</dbReference>
<organism evidence="2 3">
    <name type="scientific">Loktanella gaetbuli</name>
    <dbReference type="NCBI Taxonomy" id="2881335"/>
    <lineage>
        <taxon>Bacteria</taxon>
        <taxon>Pseudomonadati</taxon>
        <taxon>Pseudomonadota</taxon>
        <taxon>Alphaproteobacteria</taxon>
        <taxon>Rhodobacterales</taxon>
        <taxon>Roseobacteraceae</taxon>
        <taxon>Loktanella</taxon>
    </lineage>
</organism>
<dbReference type="Gene3D" id="3.40.50.150">
    <property type="entry name" value="Vaccinia Virus protein VP39"/>
    <property type="match status" value="1"/>
</dbReference>
<dbReference type="RefSeq" id="WP_226747039.1">
    <property type="nucleotide sequence ID" value="NZ_JAJATZ010000001.1"/>
</dbReference>
<evidence type="ECO:0000313" key="2">
    <source>
        <dbReference type="EMBL" id="MCB5198008.1"/>
    </source>
</evidence>
<name>A0ABS8BQL5_9RHOB</name>
<dbReference type="InterPro" id="IPR029063">
    <property type="entry name" value="SAM-dependent_MTases_sf"/>
</dbReference>
<feature type="domain" description="Methyltransferase" evidence="1">
    <location>
        <begin position="37"/>
        <end position="128"/>
    </location>
</feature>